<feature type="domain" description="Major facilitator superfamily (MFS) profile" evidence="7">
    <location>
        <begin position="47"/>
        <end position="660"/>
    </location>
</feature>
<dbReference type="Gene3D" id="1.20.1250.20">
    <property type="entry name" value="MFS general substrate transporter like domains"/>
    <property type="match status" value="1"/>
</dbReference>
<evidence type="ECO:0000313" key="9">
    <source>
        <dbReference type="Proteomes" id="UP000011096"/>
    </source>
</evidence>
<dbReference type="InterPro" id="IPR036928">
    <property type="entry name" value="AS_sf"/>
</dbReference>
<dbReference type="InParanoid" id="A0A7J6J7H7"/>
<dbReference type="GO" id="GO:0004040">
    <property type="term" value="F:amidase activity"/>
    <property type="evidence" value="ECO:0007669"/>
    <property type="project" value="UniProtKB-EC"/>
</dbReference>
<protein>
    <recommendedName>
        <fullName evidence="4">amidase</fullName>
        <ecNumber evidence="4">3.5.1.4</ecNumber>
    </recommendedName>
</protein>
<evidence type="ECO:0000256" key="6">
    <source>
        <dbReference type="SAM" id="Phobius"/>
    </source>
</evidence>
<dbReference type="Pfam" id="PF07690">
    <property type="entry name" value="MFS_1"/>
    <property type="match status" value="1"/>
</dbReference>
<dbReference type="EC" id="3.5.1.4" evidence="4"/>
<feature type="transmembrane region" description="Helical" evidence="6">
    <location>
        <begin position="404"/>
        <end position="425"/>
    </location>
</feature>
<accession>A0A7J6J7H7</accession>
<evidence type="ECO:0000313" key="8">
    <source>
        <dbReference type="EMBL" id="KAF4485909.1"/>
    </source>
</evidence>
<evidence type="ECO:0000256" key="1">
    <source>
        <dbReference type="ARBA" id="ARBA00001311"/>
    </source>
</evidence>
<dbReference type="InterPro" id="IPR020556">
    <property type="entry name" value="Amidase_CS"/>
</dbReference>
<dbReference type="EMBL" id="ANPB02000003">
    <property type="protein sequence ID" value="KAF4485909.1"/>
    <property type="molecule type" value="Genomic_DNA"/>
</dbReference>
<dbReference type="PANTHER" id="PTHR46072">
    <property type="entry name" value="AMIDASE-RELATED-RELATED"/>
    <property type="match status" value="1"/>
</dbReference>
<comment type="subcellular location">
    <subcellularLocation>
        <location evidence="2">Membrane</location>
        <topology evidence="2">Multi-pass membrane protein</topology>
    </subcellularLocation>
</comment>
<dbReference type="Proteomes" id="UP000011096">
    <property type="component" value="Unassembled WGS sequence"/>
</dbReference>
<gene>
    <name evidence="8" type="primary">amdS-4</name>
    <name evidence="8" type="ORF">CGGC5_v006592</name>
</gene>
<dbReference type="GO" id="GO:0016020">
    <property type="term" value="C:membrane"/>
    <property type="evidence" value="ECO:0007669"/>
    <property type="project" value="UniProtKB-SubCell"/>
</dbReference>
<comment type="caution">
    <text evidence="8">The sequence shown here is derived from an EMBL/GenBank/DDBJ whole genome shotgun (WGS) entry which is preliminary data.</text>
</comment>
<reference evidence="8 9" key="1">
    <citation type="submission" date="2012-08" db="EMBL/GenBank/DDBJ databases">
        <authorList>
            <person name="Gan P.H.P."/>
            <person name="Ikeda K."/>
            <person name="Irieda H."/>
            <person name="Narusaka M."/>
            <person name="O'Connell R.J."/>
            <person name="Narusaka Y."/>
            <person name="Takano Y."/>
            <person name="Kubo Y."/>
            <person name="Shirasu K."/>
        </authorList>
    </citation>
    <scope>NUCLEOTIDE SEQUENCE [LARGE SCALE GENOMIC DNA]</scope>
    <source>
        <strain evidence="8 9">Nara gc5</strain>
    </source>
</reference>
<dbReference type="GO" id="GO:0022857">
    <property type="term" value="F:transmembrane transporter activity"/>
    <property type="evidence" value="ECO:0007669"/>
    <property type="project" value="InterPro"/>
</dbReference>
<dbReference type="PANTHER" id="PTHR46072:SF3">
    <property type="entry name" value="AMIDASE"/>
    <property type="match status" value="1"/>
</dbReference>
<feature type="transmembrane region" description="Helical" evidence="6">
    <location>
        <begin position="180"/>
        <end position="201"/>
    </location>
</feature>
<evidence type="ECO:0000256" key="4">
    <source>
        <dbReference type="ARBA" id="ARBA00012922"/>
    </source>
</evidence>
<feature type="transmembrane region" description="Helical" evidence="6">
    <location>
        <begin position="207"/>
        <end position="227"/>
    </location>
</feature>
<dbReference type="InterPro" id="IPR011701">
    <property type="entry name" value="MFS"/>
</dbReference>
<dbReference type="OrthoDB" id="6428749at2759"/>
<dbReference type="AlphaFoldDB" id="A0A7J6J7H7"/>
<sequence length="1047" mass="114573">MEMLEEDTYLPPGSARILSEESVLVLIPEPTADPNDPLNWTLARKYVNTLFVLAVTVAVFAAMTMQMVFWQQMTVELGMTYDELNAGVSFNVVGLALGCLCIIPFTKKYGRRSTYIFSTAVMAATSWWSSRMRTVPEMYITNLLFGLAGSTNETIAEMTSLCWQIADLFFVHQRGLTNGFYITSVMIGNFLAPTLAGIQAASMGWRWAYYTVGIILTILVLLFLFFFEETKYVPVSVGVSTVGDPDLQETQNKLRKAKSNATASPPANDKQLFEKHDDQDVEQIMPPIPLPNKYRQRMRFSTPTEESLLSTYIAPFKMALFPHVVFSAIQCANAVAFLVLLTSINSIVFAAPPYNFSTAGVGLMLIGPFIGNMIGSIYGGIFGDRVVVRLARKNRGIFEPEMRLYVLFVPALLMGVGVVIFGITADRGMHWVYPSIGGALFAFGMSSMMDVSFTIVIDTYKALPLTSSVKIISRTTTSRMPITYVDLKPAHEQKQLDTIPWQKLVDEKKQQLADAIPAKWKLDVSLVKELTEANGGRLLELDPARRSGVLGDVELDITESYSALELVNEMALGRLTATQVVTAFCKRAAVAQQLTSCLTESFYDEAIARAKSLDDHYRENGKTIGPLHGLPISLKDTFKVVGFDATAGYVNGLKLGPAITNSCLASVLLDAGAVLYVKTNVPQTLMTADSENHIYGRTLNPHSLSLNAGGSSGGEGALVAFRGSPIGVGTDIAGSIRIPAMCCGNYGFKPTNHRVPYGNQSEGVILSLPGPFPSAGPIAGTMEDLQLFMSAVINQRPGAYDATALDLPWRKPAVGQCLRLGVLEEDPAWPLHPPVRRAFEDAVNALSVAGHEVVRLPYDYERSVDLGLRLSYQFFELAHPPEEDLAAVLGEPLVKAAAARMHPFTAKPRPVPKDLAEPWHHLDDLDAARAKFAETWHRTWFDHKLDAIVAPGADKTAMPHDTYGLMPYTVVFNLLDYPSCLIPTGHASKIMDPEPVKAQDPFLPDYDPSAVDGAPCGIQVVTLKLRDEECLAAAAVVDKVINADRQK</sequence>
<keyword evidence="6" id="KW-0472">Membrane</keyword>
<evidence type="ECO:0000256" key="2">
    <source>
        <dbReference type="ARBA" id="ARBA00004141"/>
    </source>
</evidence>
<name>A0A7J6J7H7_COLFN</name>
<reference evidence="8 9" key="2">
    <citation type="submission" date="2020-04" db="EMBL/GenBank/DDBJ databases">
        <title>Genome sequencing and assembly of multiple isolates from the Colletotrichum gloeosporioides species complex.</title>
        <authorList>
            <person name="Gan P."/>
            <person name="Shirasu K."/>
        </authorList>
    </citation>
    <scope>NUCLEOTIDE SEQUENCE [LARGE SCALE GENOMIC DNA]</scope>
    <source>
        <strain evidence="8 9">Nara gc5</strain>
    </source>
</reference>
<organism evidence="8 9">
    <name type="scientific">Colletotrichum fructicola (strain Nara gc5)</name>
    <name type="common">Anthracnose fungus</name>
    <name type="synonym">Colletotrichum gloeosporioides (strain Nara gc5)</name>
    <dbReference type="NCBI Taxonomy" id="1213859"/>
    <lineage>
        <taxon>Eukaryota</taxon>
        <taxon>Fungi</taxon>
        <taxon>Dikarya</taxon>
        <taxon>Ascomycota</taxon>
        <taxon>Pezizomycotina</taxon>
        <taxon>Sordariomycetes</taxon>
        <taxon>Hypocreomycetidae</taxon>
        <taxon>Glomerellales</taxon>
        <taxon>Glomerellaceae</taxon>
        <taxon>Colletotrichum</taxon>
        <taxon>Colletotrichum gloeosporioides species complex</taxon>
    </lineage>
</organism>
<keyword evidence="9" id="KW-1185">Reference proteome</keyword>
<dbReference type="InterPro" id="IPR036259">
    <property type="entry name" value="MFS_trans_sf"/>
</dbReference>
<evidence type="ECO:0000256" key="3">
    <source>
        <dbReference type="ARBA" id="ARBA00009199"/>
    </source>
</evidence>
<dbReference type="InterPro" id="IPR020846">
    <property type="entry name" value="MFS_dom"/>
</dbReference>
<proteinExistence type="inferred from homology"/>
<dbReference type="InterPro" id="IPR023631">
    <property type="entry name" value="Amidase_dom"/>
</dbReference>
<feature type="transmembrane region" description="Helical" evidence="6">
    <location>
        <begin position="46"/>
        <end position="68"/>
    </location>
</feature>
<dbReference type="SUPFAM" id="SSF75304">
    <property type="entry name" value="Amidase signature (AS) enzymes"/>
    <property type="match status" value="1"/>
</dbReference>
<dbReference type="GeneID" id="43615416"/>
<dbReference type="PROSITE" id="PS50850">
    <property type="entry name" value="MFS"/>
    <property type="match status" value="1"/>
</dbReference>
<dbReference type="SUPFAM" id="SSF103473">
    <property type="entry name" value="MFS general substrate transporter"/>
    <property type="match status" value="1"/>
</dbReference>
<feature type="transmembrane region" description="Helical" evidence="6">
    <location>
        <begin position="324"/>
        <end position="349"/>
    </location>
</feature>
<feature type="transmembrane region" description="Helical" evidence="6">
    <location>
        <begin position="361"/>
        <end position="383"/>
    </location>
</feature>
<keyword evidence="5" id="KW-0378">Hydrolase</keyword>
<keyword evidence="6" id="KW-0812">Transmembrane</keyword>
<dbReference type="RefSeq" id="XP_031889413.2">
    <property type="nucleotide sequence ID" value="XM_032031361.2"/>
</dbReference>
<evidence type="ECO:0000256" key="5">
    <source>
        <dbReference type="ARBA" id="ARBA00022801"/>
    </source>
</evidence>
<evidence type="ECO:0000259" key="7">
    <source>
        <dbReference type="PROSITE" id="PS50850"/>
    </source>
</evidence>
<dbReference type="Pfam" id="PF01425">
    <property type="entry name" value="Amidase"/>
    <property type="match status" value="1"/>
</dbReference>
<feature type="transmembrane region" description="Helical" evidence="6">
    <location>
        <begin position="88"/>
        <end position="106"/>
    </location>
</feature>
<comment type="catalytic activity">
    <reaction evidence="1">
        <text>a monocarboxylic acid amide + H2O = a monocarboxylate + NH4(+)</text>
        <dbReference type="Rhea" id="RHEA:12020"/>
        <dbReference type="ChEBI" id="CHEBI:15377"/>
        <dbReference type="ChEBI" id="CHEBI:28938"/>
        <dbReference type="ChEBI" id="CHEBI:35757"/>
        <dbReference type="ChEBI" id="CHEBI:83628"/>
        <dbReference type="EC" id="3.5.1.4"/>
    </reaction>
</comment>
<dbReference type="Gene3D" id="3.90.1300.10">
    <property type="entry name" value="Amidase signature (AS) domain"/>
    <property type="match status" value="1"/>
</dbReference>
<keyword evidence="6" id="KW-1133">Transmembrane helix</keyword>
<comment type="similarity">
    <text evidence="3">Belongs to the amidase family.</text>
</comment>
<dbReference type="PROSITE" id="PS00571">
    <property type="entry name" value="AMIDASES"/>
    <property type="match status" value="1"/>
</dbReference>